<dbReference type="RefSeq" id="WP_268600644.1">
    <property type="nucleotide sequence ID" value="NZ_JAMDNP010000119.1"/>
</dbReference>
<evidence type="ECO:0000313" key="2">
    <source>
        <dbReference type="EMBL" id="MCY9764785.1"/>
    </source>
</evidence>
<feature type="region of interest" description="Disordered" evidence="1">
    <location>
        <begin position="32"/>
        <end position="68"/>
    </location>
</feature>
<dbReference type="EMBL" id="JAMDNP010000119">
    <property type="protein sequence ID" value="MCY9764785.1"/>
    <property type="molecule type" value="Genomic_DNA"/>
</dbReference>
<keyword evidence="3" id="KW-1185">Reference proteome</keyword>
<gene>
    <name evidence="2" type="ORF">M5X12_30285</name>
</gene>
<name>A0ABT4H726_PAEAL</name>
<organism evidence="2 3">
    <name type="scientific">Paenibacillus alvei</name>
    <name type="common">Bacillus alvei</name>
    <dbReference type="NCBI Taxonomy" id="44250"/>
    <lineage>
        <taxon>Bacteria</taxon>
        <taxon>Bacillati</taxon>
        <taxon>Bacillota</taxon>
        <taxon>Bacilli</taxon>
        <taxon>Bacillales</taxon>
        <taxon>Paenibacillaceae</taxon>
        <taxon>Paenibacillus</taxon>
    </lineage>
</organism>
<accession>A0ABT4H726</accession>
<proteinExistence type="predicted"/>
<comment type="caution">
    <text evidence="2">The sequence shown here is derived from an EMBL/GenBank/DDBJ whole genome shotgun (WGS) entry which is preliminary data.</text>
</comment>
<reference evidence="2 3" key="1">
    <citation type="submission" date="2022-05" db="EMBL/GenBank/DDBJ databases">
        <title>Genome Sequencing of Bee-Associated Microbes.</title>
        <authorList>
            <person name="Dunlap C."/>
        </authorList>
    </citation>
    <scope>NUCLEOTIDE SEQUENCE [LARGE SCALE GENOMIC DNA]</scope>
    <source>
        <strain evidence="2 3">NRRL B-04010</strain>
    </source>
</reference>
<evidence type="ECO:0000313" key="3">
    <source>
        <dbReference type="Proteomes" id="UP001527181"/>
    </source>
</evidence>
<feature type="compositionally biased region" description="Acidic residues" evidence="1">
    <location>
        <begin position="32"/>
        <end position="44"/>
    </location>
</feature>
<protein>
    <submittedName>
        <fullName evidence="2">Uncharacterized protein</fullName>
    </submittedName>
</protein>
<dbReference type="Proteomes" id="UP001527181">
    <property type="component" value="Unassembled WGS sequence"/>
</dbReference>
<sequence>MYQLQLLNVIKIVDDERKRDMLIARGYKLVEPDDDETVADGEPEAESKDDTPVPAAGRGAARRNKEAE</sequence>
<evidence type="ECO:0000256" key="1">
    <source>
        <dbReference type="SAM" id="MobiDB-lite"/>
    </source>
</evidence>